<dbReference type="SUPFAM" id="SSF48452">
    <property type="entry name" value="TPR-like"/>
    <property type="match status" value="1"/>
</dbReference>
<dbReference type="PANTHER" id="PTHR45831:SF2">
    <property type="entry name" value="LD24721P"/>
    <property type="match status" value="1"/>
</dbReference>
<dbReference type="PANTHER" id="PTHR45831">
    <property type="entry name" value="LD24721P"/>
    <property type="match status" value="1"/>
</dbReference>
<keyword evidence="1" id="KW-0677">Repeat</keyword>
<gene>
    <name evidence="3" type="ORF">B0H15DRAFT_853503</name>
</gene>
<dbReference type="InterPro" id="IPR047150">
    <property type="entry name" value="SGT"/>
</dbReference>
<dbReference type="InterPro" id="IPR019734">
    <property type="entry name" value="TPR_rpt"/>
</dbReference>
<accession>A0AAD6XKV7</accession>
<sequence length="541" mass="60599">MSSAESKAQGNALFNAKKFKEAGEKYTEAIQVGDEATDPKGLAVIYANRAACRLSLKRYLDACADAKKATELDPTYAKAFARLATAQAAMSDYPHSEESWQHALDALPKADLKPAEQVQRQQYQAGLEAATAAVAKMKSTPIIGEDAILVQGEGRMPWDLAAAMIPDLRIARSTNADRLRSSAWVVHSAYEDFMSGINKMKQLKHDTATNQMMGMPGAITDLTNGLMRDIRVLHFTDNNFISLYNKQVIIEIQLFKPWTEGGPELVIRESLERQRTEGWDSVRPAISLTIRAWIMRAVIDSHLRQQHAAAVEFLKRGLDVLRSLRDSWILVPKTNRGVVFEQSFLFGLQNMYIEAMMQTYSLKPSPELLEELSTESDLLIREVDAALRQPHSQGPVDPGFMSSFYLYPRGMAYAMKGFCFNKKAGLEPGRRNEFHRMAGITYIKAADCFPEDDEHNPWFLNIALGNMFQARTFPLRETLDVMKRIRLAAPKAKEIWERSSLSASGLWDILGGVGEQETFLRDMLAQGKFTLDSCVGPATDE</sequence>
<comment type="caution">
    <text evidence="3">The sequence shown here is derived from an EMBL/GenBank/DDBJ whole genome shotgun (WGS) entry which is preliminary data.</text>
</comment>
<organism evidence="3 4">
    <name type="scientific">Mycena belliarum</name>
    <dbReference type="NCBI Taxonomy" id="1033014"/>
    <lineage>
        <taxon>Eukaryota</taxon>
        <taxon>Fungi</taxon>
        <taxon>Dikarya</taxon>
        <taxon>Basidiomycota</taxon>
        <taxon>Agaricomycotina</taxon>
        <taxon>Agaricomycetes</taxon>
        <taxon>Agaricomycetidae</taxon>
        <taxon>Agaricales</taxon>
        <taxon>Marasmiineae</taxon>
        <taxon>Mycenaceae</taxon>
        <taxon>Mycena</taxon>
    </lineage>
</organism>
<evidence type="ECO:0000313" key="3">
    <source>
        <dbReference type="EMBL" id="KAJ7081780.1"/>
    </source>
</evidence>
<reference evidence="3" key="1">
    <citation type="submission" date="2023-03" db="EMBL/GenBank/DDBJ databases">
        <title>Massive genome expansion in bonnet fungi (Mycena s.s.) driven by repeated elements and novel gene families across ecological guilds.</title>
        <authorList>
            <consortium name="Lawrence Berkeley National Laboratory"/>
            <person name="Harder C.B."/>
            <person name="Miyauchi S."/>
            <person name="Viragh M."/>
            <person name="Kuo A."/>
            <person name="Thoen E."/>
            <person name="Andreopoulos B."/>
            <person name="Lu D."/>
            <person name="Skrede I."/>
            <person name="Drula E."/>
            <person name="Henrissat B."/>
            <person name="Morin E."/>
            <person name="Kohler A."/>
            <person name="Barry K."/>
            <person name="LaButti K."/>
            <person name="Morin E."/>
            <person name="Salamov A."/>
            <person name="Lipzen A."/>
            <person name="Mereny Z."/>
            <person name="Hegedus B."/>
            <person name="Baldrian P."/>
            <person name="Stursova M."/>
            <person name="Weitz H."/>
            <person name="Taylor A."/>
            <person name="Grigoriev I.V."/>
            <person name="Nagy L.G."/>
            <person name="Martin F."/>
            <person name="Kauserud H."/>
        </authorList>
    </citation>
    <scope>NUCLEOTIDE SEQUENCE</scope>
    <source>
        <strain evidence="3">CBHHK173m</strain>
    </source>
</reference>
<dbReference type="Proteomes" id="UP001222325">
    <property type="component" value="Unassembled WGS sequence"/>
</dbReference>
<name>A0AAD6XKV7_9AGAR</name>
<dbReference type="Gene3D" id="1.25.40.10">
    <property type="entry name" value="Tetratricopeptide repeat domain"/>
    <property type="match status" value="1"/>
</dbReference>
<evidence type="ECO:0008006" key="5">
    <source>
        <dbReference type="Google" id="ProtNLM"/>
    </source>
</evidence>
<dbReference type="InterPro" id="IPR011990">
    <property type="entry name" value="TPR-like_helical_dom_sf"/>
</dbReference>
<dbReference type="GO" id="GO:0016020">
    <property type="term" value="C:membrane"/>
    <property type="evidence" value="ECO:0007669"/>
    <property type="project" value="TreeGrafter"/>
</dbReference>
<proteinExistence type="predicted"/>
<dbReference type="SMART" id="SM00028">
    <property type="entry name" value="TPR"/>
    <property type="match status" value="3"/>
</dbReference>
<dbReference type="AlphaFoldDB" id="A0AAD6XKV7"/>
<protein>
    <recommendedName>
        <fullName evidence="5">TPR-like protein</fullName>
    </recommendedName>
</protein>
<dbReference type="GO" id="GO:0006620">
    <property type="term" value="P:post-translational protein targeting to endoplasmic reticulum membrane"/>
    <property type="evidence" value="ECO:0007669"/>
    <property type="project" value="TreeGrafter"/>
</dbReference>
<dbReference type="GO" id="GO:0072380">
    <property type="term" value="C:TRC complex"/>
    <property type="evidence" value="ECO:0007669"/>
    <property type="project" value="TreeGrafter"/>
</dbReference>
<evidence type="ECO:0000256" key="1">
    <source>
        <dbReference type="ARBA" id="ARBA00022737"/>
    </source>
</evidence>
<evidence type="ECO:0000256" key="2">
    <source>
        <dbReference type="ARBA" id="ARBA00022803"/>
    </source>
</evidence>
<keyword evidence="2" id="KW-0802">TPR repeat</keyword>
<dbReference type="EMBL" id="JARJCN010000048">
    <property type="protein sequence ID" value="KAJ7081780.1"/>
    <property type="molecule type" value="Genomic_DNA"/>
</dbReference>
<dbReference type="GO" id="GO:0060090">
    <property type="term" value="F:molecular adaptor activity"/>
    <property type="evidence" value="ECO:0007669"/>
    <property type="project" value="TreeGrafter"/>
</dbReference>
<keyword evidence="4" id="KW-1185">Reference proteome</keyword>
<evidence type="ECO:0000313" key="4">
    <source>
        <dbReference type="Proteomes" id="UP001222325"/>
    </source>
</evidence>